<dbReference type="EMBL" id="CP089984">
    <property type="protein sequence ID" value="WXB19813.1"/>
    <property type="molecule type" value="Genomic_DNA"/>
</dbReference>
<keyword evidence="2" id="KW-0812">Transmembrane</keyword>
<feature type="region of interest" description="Disordered" evidence="1">
    <location>
        <begin position="90"/>
        <end position="170"/>
    </location>
</feature>
<proteinExistence type="predicted"/>
<gene>
    <name evidence="3" type="ORF">LZC94_21635</name>
</gene>
<evidence type="ECO:0000313" key="4">
    <source>
        <dbReference type="Proteomes" id="UP001370348"/>
    </source>
</evidence>
<evidence type="ECO:0000256" key="1">
    <source>
        <dbReference type="SAM" id="MobiDB-lite"/>
    </source>
</evidence>
<evidence type="ECO:0000313" key="3">
    <source>
        <dbReference type="EMBL" id="WXB19813.1"/>
    </source>
</evidence>
<accession>A0ABZ2MBF2</accession>
<reference evidence="3 4" key="1">
    <citation type="submission" date="2021-12" db="EMBL/GenBank/DDBJ databases">
        <title>Discovery of the Pendulisporaceae a myxobacterial family with distinct sporulation behavior and unique specialized metabolism.</title>
        <authorList>
            <person name="Garcia R."/>
            <person name="Popoff A."/>
            <person name="Bader C.D."/>
            <person name="Loehr J."/>
            <person name="Walesch S."/>
            <person name="Walt C."/>
            <person name="Boldt J."/>
            <person name="Bunk B."/>
            <person name="Haeckl F.J.F.P.J."/>
            <person name="Gunesch A.P."/>
            <person name="Birkelbach J."/>
            <person name="Nuebel U."/>
            <person name="Pietschmann T."/>
            <person name="Bach T."/>
            <person name="Mueller R."/>
        </authorList>
    </citation>
    <scope>NUCLEOTIDE SEQUENCE [LARGE SCALE GENOMIC DNA]</scope>
    <source>
        <strain evidence="3 4">MSr11954</strain>
    </source>
</reference>
<evidence type="ECO:0008006" key="5">
    <source>
        <dbReference type="Google" id="ProtNLM"/>
    </source>
</evidence>
<protein>
    <recommendedName>
        <fullName evidence="5">Outer membrane lipoprotein BamD-like domain-containing protein</fullName>
    </recommendedName>
</protein>
<feature type="compositionally biased region" description="Low complexity" evidence="1">
    <location>
        <begin position="115"/>
        <end position="130"/>
    </location>
</feature>
<dbReference type="RefSeq" id="WP_394829410.1">
    <property type="nucleotide sequence ID" value="NZ_CP089984.1"/>
</dbReference>
<name>A0ABZ2MBF2_9BACT</name>
<keyword evidence="2" id="KW-0472">Membrane</keyword>
<feature type="transmembrane region" description="Helical" evidence="2">
    <location>
        <begin position="60"/>
        <end position="81"/>
    </location>
</feature>
<organism evidence="3 4">
    <name type="scientific">Pendulispora albinea</name>
    <dbReference type="NCBI Taxonomy" id="2741071"/>
    <lineage>
        <taxon>Bacteria</taxon>
        <taxon>Pseudomonadati</taxon>
        <taxon>Myxococcota</taxon>
        <taxon>Myxococcia</taxon>
        <taxon>Myxococcales</taxon>
        <taxon>Sorangiineae</taxon>
        <taxon>Pendulisporaceae</taxon>
        <taxon>Pendulispora</taxon>
    </lineage>
</organism>
<dbReference type="Gene3D" id="1.25.40.10">
    <property type="entry name" value="Tetratricopeptide repeat domain"/>
    <property type="match status" value="1"/>
</dbReference>
<evidence type="ECO:0000256" key="2">
    <source>
        <dbReference type="SAM" id="Phobius"/>
    </source>
</evidence>
<keyword evidence="4" id="KW-1185">Reference proteome</keyword>
<keyword evidence="2" id="KW-1133">Transmembrane helix</keyword>
<dbReference type="Proteomes" id="UP001370348">
    <property type="component" value="Chromosome"/>
</dbReference>
<dbReference type="InterPro" id="IPR011990">
    <property type="entry name" value="TPR-like_helical_dom_sf"/>
</dbReference>
<sequence>MSHPQRLKDETRDPIVKALLASADVDRPDAGALDRAKRALGVLDPPPPRGPATAAGSLGALGWVGLGILGAAVIWGSMALAPRGSRAIRDPGAEDSMSEMAAPARSETASSGVVASDTGGSGTAASGSAAPEVPAATVPSAAALPPAGAEPDPTQARGPSREPRAGARTTAVRSASLLEQMALVDAARAALAAHEPPRALSILDDLQRRFPNGALDEEATVVRIEALRAAGEHARAQTLARTFLDAHPGSTYARRVRSGLKEPF</sequence>